<dbReference type="Pfam" id="PF15738">
    <property type="entry name" value="YafQ_toxin"/>
    <property type="match status" value="1"/>
</dbReference>
<dbReference type="PIRSF" id="PIRSF006156">
    <property type="entry name" value="YafQ"/>
    <property type="match status" value="1"/>
</dbReference>
<accession>A0A948WYP7</accession>
<proteinExistence type="predicted"/>
<dbReference type="GO" id="GO:0006402">
    <property type="term" value="P:mRNA catabolic process"/>
    <property type="evidence" value="ECO:0007669"/>
    <property type="project" value="TreeGrafter"/>
</dbReference>
<dbReference type="PANTHER" id="PTHR40588:SF1">
    <property type="entry name" value="MRNA INTERFERASE TOXIN YAFQ"/>
    <property type="match status" value="1"/>
</dbReference>
<evidence type="ECO:0000313" key="4">
    <source>
        <dbReference type="Proteomes" id="UP000733611"/>
    </source>
</evidence>
<dbReference type="InterPro" id="IPR035093">
    <property type="entry name" value="RelE/ParE_toxin_dom_sf"/>
</dbReference>
<reference evidence="3" key="2">
    <citation type="submission" date="2021-04" db="EMBL/GenBank/DDBJ databases">
        <authorList>
            <person name="Gilroy R."/>
        </authorList>
    </citation>
    <scope>NUCLEOTIDE SEQUENCE</scope>
    <source>
        <strain evidence="3">378</strain>
    </source>
</reference>
<name>A0A948WYP7_9GAMM</name>
<evidence type="ECO:0000256" key="1">
    <source>
        <dbReference type="ARBA" id="ARBA00022649"/>
    </source>
</evidence>
<dbReference type="InterPro" id="IPR004386">
    <property type="entry name" value="Toxin_YafQ-like"/>
</dbReference>
<dbReference type="GO" id="GO:0006415">
    <property type="term" value="P:translational termination"/>
    <property type="evidence" value="ECO:0007669"/>
    <property type="project" value="TreeGrafter"/>
</dbReference>
<dbReference type="SUPFAM" id="SSF143011">
    <property type="entry name" value="RelE-like"/>
    <property type="match status" value="1"/>
</dbReference>
<evidence type="ECO:0000313" key="3">
    <source>
        <dbReference type="EMBL" id="MBU3844003.1"/>
    </source>
</evidence>
<sequence>MSTTKYAVRPTTAFKKDYKRVIKRGLNIELLNHVVVLLAAGAPLPEQNQDHALSGAWVGYRECYILPEWLLIYRIEDDVLILTLTYPGTHSDLFGEQTNCRCLSY</sequence>
<protein>
    <submittedName>
        <fullName evidence="3">Type II toxin-antitoxin system YafQ family toxin</fullName>
    </submittedName>
</protein>
<dbReference type="GO" id="GO:0004521">
    <property type="term" value="F:RNA endonuclease activity"/>
    <property type="evidence" value="ECO:0007669"/>
    <property type="project" value="TreeGrafter"/>
</dbReference>
<dbReference type="AlphaFoldDB" id="A0A948WYP7"/>
<dbReference type="InterPro" id="IPR007712">
    <property type="entry name" value="RelE/ParE_toxin"/>
</dbReference>
<gene>
    <name evidence="3" type="ORF">H9847_03915</name>
</gene>
<dbReference type="EMBL" id="JAHLFE010000073">
    <property type="protein sequence ID" value="MBU3844003.1"/>
    <property type="molecule type" value="Genomic_DNA"/>
</dbReference>
<dbReference type="Proteomes" id="UP000733611">
    <property type="component" value="Unassembled WGS sequence"/>
</dbReference>
<keyword evidence="1" id="KW-1277">Toxin-antitoxin system</keyword>
<evidence type="ECO:0000256" key="2">
    <source>
        <dbReference type="PIRSR" id="PIRSR006156-1"/>
    </source>
</evidence>
<comment type="caution">
    <text evidence="3">The sequence shown here is derived from an EMBL/GenBank/DDBJ whole genome shotgun (WGS) entry which is preliminary data.</text>
</comment>
<organism evidence="3 4">
    <name type="scientific">Candidatus Anaerobiospirillum pullicola</name>
    <dbReference type="NCBI Taxonomy" id="2838451"/>
    <lineage>
        <taxon>Bacteria</taxon>
        <taxon>Pseudomonadati</taxon>
        <taxon>Pseudomonadota</taxon>
        <taxon>Gammaproteobacteria</taxon>
        <taxon>Aeromonadales</taxon>
        <taxon>Succinivibrionaceae</taxon>
        <taxon>Anaerobiospirillum</taxon>
    </lineage>
</organism>
<dbReference type="Gene3D" id="3.30.2310.20">
    <property type="entry name" value="RelE-like"/>
    <property type="match status" value="1"/>
</dbReference>
<dbReference type="PANTHER" id="PTHR40588">
    <property type="entry name" value="MRNA INTERFERASE TOXIN YAFQ"/>
    <property type="match status" value="1"/>
</dbReference>
<dbReference type="NCBIfam" id="TIGR02385">
    <property type="entry name" value="RelE_StbE"/>
    <property type="match status" value="1"/>
</dbReference>
<feature type="active site" description="Proton donor" evidence="2">
    <location>
        <position position="90"/>
    </location>
</feature>
<reference evidence="3" key="1">
    <citation type="journal article" date="2021" name="PeerJ">
        <title>Extensive microbial diversity within the chicken gut microbiome revealed by metagenomics and culture.</title>
        <authorList>
            <person name="Gilroy R."/>
            <person name="Ravi A."/>
            <person name="Getino M."/>
            <person name="Pursley I."/>
            <person name="Horton D.L."/>
            <person name="Alikhan N.F."/>
            <person name="Baker D."/>
            <person name="Gharbi K."/>
            <person name="Hall N."/>
            <person name="Watson M."/>
            <person name="Adriaenssens E.M."/>
            <person name="Foster-Nyarko E."/>
            <person name="Jarju S."/>
            <person name="Secka A."/>
            <person name="Antonio M."/>
            <person name="Oren A."/>
            <person name="Chaudhuri R.R."/>
            <person name="La Ragione R."/>
            <person name="Hildebrand F."/>
            <person name="Pallen M.J."/>
        </authorList>
    </citation>
    <scope>NUCLEOTIDE SEQUENCE</scope>
    <source>
        <strain evidence="3">378</strain>
    </source>
</reference>